<proteinExistence type="predicted"/>
<evidence type="ECO:0000256" key="1">
    <source>
        <dbReference type="SAM" id="MobiDB-lite"/>
    </source>
</evidence>
<protein>
    <submittedName>
        <fullName evidence="2">Uncharacterized protein</fullName>
    </submittedName>
</protein>
<accession>A0ABN8MCD0</accession>
<reference evidence="2 3" key="1">
    <citation type="submission" date="2022-05" db="EMBL/GenBank/DDBJ databases">
        <authorList>
            <consortium name="Genoscope - CEA"/>
            <person name="William W."/>
        </authorList>
    </citation>
    <scope>NUCLEOTIDE SEQUENCE [LARGE SCALE GENOMIC DNA]</scope>
</reference>
<keyword evidence="3" id="KW-1185">Reference proteome</keyword>
<feature type="region of interest" description="Disordered" evidence="1">
    <location>
        <begin position="207"/>
        <end position="254"/>
    </location>
</feature>
<dbReference type="Proteomes" id="UP001159427">
    <property type="component" value="Unassembled WGS sequence"/>
</dbReference>
<gene>
    <name evidence="2" type="ORF">PEVE_00029614</name>
</gene>
<comment type="caution">
    <text evidence="2">The sequence shown here is derived from an EMBL/GenBank/DDBJ whole genome shotgun (WGS) entry which is preliminary data.</text>
</comment>
<organism evidence="2 3">
    <name type="scientific">Porites evermanni</name>
    <dbReference type="NCBI Taxonomy" id="104178"/>
    <lineage>
        <taxon>Eukaryota</taxon>
        <taxon>Metazoa</taxon>
        <taxon>Cnidaria</taxon>
        <taxon>Anthozoa</taxon>
        <taxon>Hexacorallia</taxon>
        <taxon>Scleractinia</taxon>
        <taxon>Fungiina</taxon>
        <taxon>Poritidae</taxon>
        <taxon>Porites</taxon>
    </lineage>
</organism>
<feature type="compositionally biased region" description="Pro residues" evidence="1">
    <location>
        <begin position="124"/>
        <end position="140"/>
    </location>
</feature>
<evidence type="ECO:0000313" key="2">
    <source>
        <dbReference type="EMBL" id="CAH3026649.1"/>
    </source>
</evidence>
<feature type="compositionally biased region" description="Polar residues" evidence="1">
    <location>
        <begin position="54"/>
        <end position="65"/>
    </location>
</feature>
<feature type="region of interest" description="Disordered" evidence="1">
    <location>
        <begin position="16"/>
        <end position="98"/>
    </location>
</feature>
<sequence length="326" mass="36284">MICFANIFAELFSEQQKKTVTKDSSPIGTEDSLPKKPAETSQRIPESSLDDQRLQTSPTVETSGLSYHANYTDHTLQSSSSFPTLPPPPQHLYPFQYPPTPPPWDLPLVPSTHATLPTYMQNFPPLPLPPPPPPPPPPLSSEPSVQDNFKTSEGSQQERPFTVYMSQVMIGPQLEEGTSSNHASLTGNESLDKTAISIRNRIHKLSRTHEETTAATTENIHIVQDDDDDNDDDDDVDDDTGAGGDPDIIRENHEKPLEEELTIFISKSSSDRKRNLWDTLISNGPKLPGYRGTNIDQHRFGGMRDKPFFAAGMRDERQLEGGMRDV</sequence>
<name>A0ABN8MCD0_9CNID</name>
<feature type="compositionally biased region" description="Pro residues" evidence="1">
    <location>
        <begin position="84"/>
        <end position="98"/>
    </location>
</feature>
<feature type="compositionally biased region" description="Polar residues" evidence="1">
    <location>
        <begin position="141"/>
        <end position="159"/>
    </location>
</feature>
<feature type="compositionally biased region" description="Acidic residues" evidence="1">
    <location>
        <begin position="225"/>
        <end position="240"/>
    </location>
</feature>
<dbReference type="EMBL" id="CALNXI010000415">
    <property type="protein sequence ID" value="CAH3026649.1"/>
    <property type="molecule type" value="Genomic_DNA"/>
</dbReference>
<feature type="region of interest" description="Disordered" evidence="1">
    <location>
        <begin position="120"/>
        <end position="160"/>
    </location>
</feature>
<dbReference type="SUPFAM" id="SSF101447">
    <property type="entry name" value="Formin homology 2 domain (FH2 domain)"/>
    <property type="match status" value="1"/>
</dbReference>
<evidence type="ECO:0000313" key="3">
    <source>
        <dbReference type="Proteomes" id="UP001159427"/>
    </source>
</evidence>